<dbReference type="RefSeq" id="XP_021740738.1">
    <property type="nucleotide sequence ID" value="XM_021885046.1"/>
</dbReference>
<protein>
    <submittedName>
        <fullName evidence="5">Uncharacterized protein</fullName>
    </submittedName>
</protein>
<dbReference type="OrthoDB" id="598235at2759"/>
<dbReference type="AlphaFoldDB" id="A0A803LQ96"/>
<dbReference type="InterPro" id="IPR036388">
    <property type="entry name" value="WH-like_DNA-bd_sf"/>
</dbReference>
<dbReference type="GO" id="GO:0043531">
    <property type="term" value="F:ADP binding"/>
    <property type="evidence" value="ECO:0007669"/>
    <property type="project" value="InterPro"/>
</dbReference>
<dbReference type="InterPro" id="IPR042197">
    <property type="entry name" value="Apaf_helical"/>
</dbReference>
<evidence type="ECO:0000256" key="2">
    <source>
        <dbReference type="ARBA" id="ARBA00022821"/>
    </source>
</evidence>
<dbReference type="InterPro" id="IPR027417">
    <property type="entry name" value="P-loop_NTPase"/>
</dbReference>
<dbReference type="GeneID" id="110707025"/>
<dbReference type="PANTHER" id="PTHR23155:SF1205">
    <property type="entry name" value="DISEASE RESISTANCE PROTEIN RPM1"/>
    <property type="match status" value="1"/>
</dbReference>
<dbReference type="PANTHER" id="PTHR23155">
    <property type="entry name" value="DISEASE RESISTANCE PROTEIN RP"/>
    <property type="match status" value="1"/>
</dbReference>
<dbReference type="SUPFAM" id="SSF52540">
    <property type="entry name" value="P-loop containing nucleoside triphosphate hydrolases"/>
    <property type="match status" value="1"/>
</dbReference>
<feature type="domain" description="Disease resistance protein winged helix" evidence="3">
    <location>
        <begin position="124"/>
        <end position="184"/>
    </location>
</feature>
<dbReference type="Gramene" id="AUR62017125-RA">
    <property type="protein sequence ID" value="AUR62017125-RA:cds"/>
    <property type="gene ID" value="AUR62017125"/>
</dbReference>
<dbReference type="Proteomes" id="UP000596660">
    <property type="component" value="Unplaced"/>
</dbReference>
<proteinExistence type="predicted"/>
<gene>
    <name evidence="5" type="primary">LOC110707025</name>
</gene>
<accession>A0A803LQ96</accession>
<evidence type="ECO:0000259" key="4">
    <source>
        <dbReference type="Pfam" id="PF23598"/>
    </source>
</evidence>
<dbReference type="Gene3D" id="3.80.10.10">
    <property type="entry name" value="Ribonuclease Inhibitor"/>
    <property type="match status" value="2"/>
</dbReference>
<dbReference type="Pfam" id="PF23598">
    <property type="entry name" value="LRR_14"/>
    <property type="match status" value="1"/>
</dbReference>
<dbReference type="Gene3D" id="1.10.10.10">
    <property type="entry name" value="Winged helix-like DNA-binding domain superfamily/Winged helix DNA-binding domain"/>
    <property type="match status" value="1"/>
</dbReference>
<keyword evidence="2" id="KW-0611">Plant defense</keyword>
<dbReference type="FunFam" id="1.10.10.10:FF:000322">
    <property type="entry name" value="Probable disease resistance protein At1g63360"/>
    <property type="match status" value="1"/>
</dbReference>
<dbReference type="InterPro" id="IPR032675">
    <property type="entry name" value="LRR_dom_sf"/>
</dbReference>
<dbReference type="InterPro" id="IPR055414">
    <property type="entry name" value="LRR_R13L4/SHOC2-like"/>
</dbReference>
<dbReference type="Pfam" id="PF23559">
    <property type="entry name" value="WHD_DRP"/>
    <property type="match status" value="1"/>
</dbReference>
<dbReference type="InterPro" id="IPR058922">
    <property type="entry name" value="WHD_DRP"/>
</dbReference>
<name>A0A803LQ96_CHEQI</name>
<sequence length="599" mass="69399">MTMKSEHIANYWKTSSTYGEAYNLQVLSEEEAKRLFNKKAFGNEGKCPRKLTSLRDKIVKECDGLPFLIEKVGAIFSTTDKWIELYQNFQINPVSPEWSKDNLLFSGYHEMPYHLKPCFLYLCMFPKSCKFKRTRVVRLWIAEGFVEAKDHSTLEEAAEEYLNELVERGMLHLLKSDETGRNRTLILPCMRQHVMFQKLADLSFCQVLTQNRLSTNNQCRRLSIHKDAPNTVIASSVRSILSFVQLEKFPIAWSSPFQEAEFRLKVLDLQNAKFVDVPRVVGKLHNLRYLSIRNTKVNKLPETIGGLWNLQTLDLKNTDVKELPIGINRLHKLRHLLVCHYNEDEKMVPVKIPEGVFSNFKDLQKLAFVDGSLYLPKEDPQKEELQEENSQKEDGSSKLIVGLVPGLDKLTRLRRLAIVNMKKENIKTLCKALENMKQLRSLSVRMLSDEDVLDLSHIKSPPEFLERLYLIGPLKQKQLPIWIHKLKHLVRLLLKNSGFESDPLEKLKVMQELLVLELDNAYDGKVLDFGYKGLRKLQVLRIRRLTNLRTVKAGKNALLQLRLAVHRDCPTLKYISLPSQINEVIQEFKPSKSPKQRVN</sequence>
<dbReference type="EnsemblPlants" id="AUR62017125-RA">
    <property type="protein sequence ID" value="AUR62017125-RA:cds"/>
    <property type="gene ID" value="AUR62017125"/>
</dbReference>
<evidence type="ECO:0000313" key="6">
    <source>
        <dbReference type="Proteomes" id="UP000596660"/>
    </source>
</evidence>
<dbReference type="GO" id="GO:0098542">
    <property type="term" value="P:defense response to other organism"/>
    <property type="evidence" value="ECO:0007669"/>
    <property type="project" value="TreeGrafter"/>
</dbReference>
<dbReference type="InterPro" id="IPR044974">
    <property type="entry name" value="Disease_R_plants"/>
</dbReference>
<dbReference type="KEGG" id="cqi:110707025"/>
<dbReference type="Gene3D" id="1.10.8.430">
    <property type="entry name" value="Helical domain of apoptotic protease-activating factors"/>
    <property type="match status" value="1"/>
</dbReference>
<organism evidence="5 6">
    <name type="scientific">Chenopodium quinoa</name>
    <name type="common">Quinoa</name>
    <dbReference type="NCBI Taxonomy" id="63459"/>
    <lineage>
        <taxon>Eukaryota</taxon>
        <taxon>Viridiplantae</taxon>
        <taxon>Streptophyta</taxon>
        <taxon>Embryophyta</taxon>
        <taxon>Tracheophyta</taxon>
        <taxon>Spermatophyta</taxon>
        <taxon>Magnoliopsida</taxon>
        <taxon>eudicotyledons</taxon>
        <taxon>Gunneridae</taxon>
        <taxon>Pentapetalae</taxon>
        <taxon>Caryophyllales</taxon>
        <taxon>Chenopodiaceae</taxon>
        <taxon>Chenopodioideae</taxon>
        <taxon>Atripliceae</taxon>
        <taxon>Chenopodium</taxon>
    </lineage>
</organism>
<dbReference type="SMR" id="A0A803LQ96"/>
<keyword evidence="6" id="KW-1185">Reference proteome</keyword>
<evidence type="ECO:0000259" key="3">
    <source>
        <dbReference type="Pfam" id="PF23559"/>
    </source>
</evidence>
<reference evidence="5" key="2">
    <citation type="submission" date="2021-03" db="UniProtKB">
        <authorList>
            <consortium name="EnsemblPlants"/>
        </authorList>
    </citation>
    <scope>IDENTIFICATION</scope>
</reference>
<feature type="domain" description="Disease resistance R13L4/SHOC-2-like LRR" evidence="4">
    <location>
        <begin position="264"/>
        <end position="543"/>
    </location>
</feature>
<keyword evidence="1" id="KW-0677">Repeat</keyword>
<reference evidence="5" key="1">
    <citation type="journal article" date="2017" name="Nature">
        <title>The genome of Chenopodium quinoa.</title>
        <authorList>
            <person name="Jarvis D.E."/>
            <person name="Ho Y.S."/>
            <person name="Lightfoot D.J."/>
            <person name="Schmoeckel S.M."/>
            <person name="Li B."/>
            <person name="Borm T.J.A."/>
            <person name="Ohyanagi H."/>
            <person name="Mineta K."/>
            <person name="Michell C.T."/>
            <person name="Saber N."/>
            <person name="Kharbatia N.M."/>
            <person name="Rupper R.R."/>
            <person name="Sharp A.R."/>
            <person name="Dally N."/>
            <person name="Boughton B.A."/>
            <person name="Woo Y.H."/>
            <person name="Gao G."/>
            <person name="Schijlen E.G.W.M."/>
            <person name="Guo X."/>
            <person name="Momin A.A."/>
            <person name="Negrao S."/>
            <person name="Al-Babili S."/>
            <person name="Gehring C."/>
            <person name="Roessner U."/>
            <person name="Jung C."/>
            <person name="Murphy K."/>
            <person name="Arold S.T."/>
            <person name="Gojobori T."/>
            <person name="van der Linden C.G."/>
            <person name="van Loo E.N."/>
            <person name="Jellen E.N."/>
            <person name="Maughan P.J."/>
            <person name="Tester M."/>
        </authorList>
    </citation>
    <scope>NUCLEOTIDE SEQUENCE [LARGE SCALE GENOMIC DNA]</scope>
    <source>
        <strain evidence="5">cv. PI 614886</strain>
    </source>
</reference>
<evidence type="ECO:0000256" key="1">
    <source>
        <dbReference type="ARBA" id="ARBA00022737"/>
    </source>
</evidence>
<evidence type="ECO:0000313" key="5">
    <source>
        <dbReference type="EnsemblPlants" id="AUR62017125-RA:cds"/>
    </source>
</evidence>
<dbReference type="SUPFAM" id="SSF52058">
    <property type="entry name" value="L domain-like"/>
    <property type="match status" value="1"/>
</dbReference>